<gene>
    <name evidence="2" type="ORF">EV690_3342</name>
</gene>
<dbReference type="SUPFAM" id="SSF88713">
    <property type="entry name" value="Glycoside hydrolase/deacetylase"/>
    <property type="match status" value="1"/>
</dbReference>
<name>A0A4R1J8T2_9GAMM</name>
<evidence type="ECO:0000259" key="1">
    <source>
        <dbReference type="PROSITE" id="PS51677"/>
    </source>
</evidence>
<sequence>MAVKFGNDRNYVGYGAQPPVVQWPNQARLALQFVLNYEEGGENSVQHGDAHAETFLSEIYGAEPYADRHLSMESLYDYGSRAGVWRLLKEFEQRQLPLTVFAIATALAKNPPVTNALLANGHEICGHGLKWIHYQNVSKAMEREHLQQALTLYQQLTGSRPLGWYTGRDSPNTRQLLLEEGGFYYDSDSYADDLPFWMPYQQDGEDRAHLVVPYTLDNNDMRFYSPYGFSHGDEFFHYLKDSFDCLYAEGADHPKMMSVGLHCRISGRPGRISGLQRFLDYVQSKPDVWIAQRIDIARYWTEHYPYHALNK</sequence>
<dbReference type="PROSITE" id="PS51677">
    <property type="entry name" value="NODB"/>
    <property type="match status" value="1"/>
</dbReference>
<keyword evidence="3" id="KW-1185">Reference proteome</keyword>
<dbReference type="Pfam" id="PF01522">
    <property type="entry name" value="Polysacc_deac_1"/>
    <property type="match status" value="1"/>
</dbReference>
<proteinExistence type="predicted"/>
<dbReference type="CDD" id="cd10977">
    <property type="entry name" value="CE4_PuuE_SpCDA1"/>
    <property type="match status" value="1"/>
</dbReference>
<dbReference type="NCBIfam" id="TIGR03212">
    <property type="entry name" value="uraD_N-term-dom"/>
    <property type="match status" value="1"/>
</dbReference>
<organism evidence="2 3">
    <name type="scientific">Celerinatantimonas diazotrophica</name>
    <dbReference type="NCBI Taxonomy" id="412034"/>
    <lineage>
        <taxon>Bacteria</taxon>
        <taxon>Pseudomonadati</taxon>
        <taxon>Pseudomonadota</taxon>
        <taxon>Gammaproteobacteria</taxon>
        <taxon>Celerinatantimonadaceae</taxon>
        <taxon>Celerinatantimonas</taxon>
    </lineage>
</organism>
<dbReference type="PANTHER" id="PTHR43123:SF1">
    <property type="entry name" value="POLYSACCHARIDE DEACETYLASE-RELATED"/>
    <property type="match status" value="1"/>
</dbReference>
<comment type="caution">
    <text evidence="2">The sequence shown here is derived from an EMBL/GenBank/DDBJ whole genome shotgun (WGS) entry which is preliminary data.</text>
</comment>
<dbReference type="Gene3D" id="3.20.20.370">
    <property type="entry name" value="Glycoside hydrolase/deacetylase"/>
    <property type="match status" value="1"/>
</dbReference>
<dbReference type="InterPro" id="IPR017625">
    <property type="entry name" value="PuuE"/>
</dbReference>
<dbReference type="EMBL" id="SMGD01000017">
    <property type="protein sequence ID" value="TCK46754.1"/>
    <property type="molecule type" value="Genomic_DNA"/>
</dbReference>
<protein>
    <submittedName>
        <fullName evidence="2">Putative urate catabolism protein</fullName>
    </submittedName>
</protein>
<reference evidence="2 3" key="1">
    <citation type="submission" date="2019-03" db="EMBL/GenBank/DDBJ databases">
        <title>Genomic Encyclopedia of Type Strains, Phase IV (KMG-IV): sequencing the most valuable type-strain genomes for metagenomic binning, comparative biology and taxonomic classification.</title>
        <authorList>
            <person name="Goeker M."/>
        </authorList>
    </citation>
    <scope>NUCLEOTIDE SEQUENCE [LARGE SCALE GENOMIC DNA]</scope>
    <source>
        <strain evidence="2 3">DSM 18577</strain>
    </source>
</reference>
<dbReference type="GO" id="GO:0016810">
    <property type="term" value="F:hydrolase activity, acting on carbon-nitrogen (but not peptide) bonds"/>
    <property type="evidence" value="ECO:0007669"/>
    <property type="project" value="InterPro"/>
</dbReference>
<dbReference type="Proteomes" id="UP000295565">
    <property type="component" value="Unassembled WGS sequence"/>
</dbReference>
<feature type="domain" description="NodB homology" evidence="1">
    <location>
        <begin position="70"/>
        <end position="291"/>
    </location>
</feature>
<dbReference type="GO" id="GO:0005975">
    <property type="term" value="P:carbohydrate metabolic process"/>
    <property type="evidence" value="ECO:0007669"/>
    <property type="project" value="InterPro"/>
</dbReference>
<dbReference type="AlphaFoldDB" id="A0A4R1J8T2"/>
<evidence type="ECO:0000313" key="2">
    <source>
        <dbReference type="EMBL" id="TCK46754.1"/>
    </source>
</evidence>
<dbReference type="RefSeq" id="WP_131914081.1">
    <property type="nucleotide sequence ID" value="NZ_OU594967.1"/>
</dbReference>
<dbReference type="InterPro" id="IPR002509">
    <property type="entry name" value="NODB_dom"/>
</dbReference>
<dbReference type="PANTHER" id="PTHR43123">
    <property type="entry name" value="POLYSACCHARIDE DEACETYLASE-RELATED"/>
    <property type="match status" value="1"/>
</dbReference>
<dbReference type="InterPro" id="IPR011330">
    <property type="entry name" value="Glyco_hydro/deAcase_b/a-brl"/>
</dbReference>
<evidence type="ECO:0000313" key="3">
    <source>
        <dbReference type="Proteomes" id="UP000295565"/>
    </source>
</evidence>
<dbReference type="OrthoDB" id="9787041at2"/>
<accession>A0A4R1J8T2</accession>